<sequence>MKRNGILNKELVTLISELRHGHHIMITDVGFPTPNNARIIDLAITKGVPTIELILKLIDSEMVSEKIIYAKELRTNNPSLHKKVLNIFPDVDKEEVLHTELVEKYSNNIKCFIHTGEYSPWGNIILVSGTDPYLWFEDETTVITDFYHKRFKQIKESGKDDMFIKKDFKRDI</sequence>
<keyword evidence="3" id="KW-0963">Cytoplasm</keyword>
<name>K0JKV0_BRAPL</name>
<evidence type="ECO:0000256" key="1">
    <source>
        <dbReference type="ARBA" id="ARBA00000223"/>
    </source>
</evidence>
<gene>
    <name evidence="6" type="primary">rbsD2</name>
    <name evidence="6" type="ORF">WESB_2186</name>
</gene>
<evidence type="ECO:0000256" key="3">
    <source>
        <dbReference type="ARBA" id="ARBA00022490"/>
    </source>
</evidence>
<reference evidence="6 7" key="1">
    <citation type="journal article" date="2012" name="BMC Genomics">
        <title>Comparative genomics of Brachyspira pilosicoli strains: genome rearrangements, reductions and correlation of genetic compliment with phenotypic diversity.</title>
        <authorList>
            <person name="Mappley L.J."/>
            <person name="Black M.L."/>
            <person name="Abuoun M."/>
            <person name="Darby A.C."/>
            <person name="Woodward M.J."/>
            <person name="Parkhill J."/>
            <person name="Turner A.K."/>
            <person name="Bellgard M.I."/>
            <person name="La T."/>
            <person name="Phillips N.D."/>
            <person name="La Ragione R.M."/>
            <person name="Hampson D.J."/>
        </authorList>
    </citation>
    <scope>NUCLEOTIDE SEQUENCE [LARGE SCALE GENOMIC DNA]</scope>
    <source>
        <strain evidence="6">WesB</strain>
    </source>
</reference>
<dbReference type="EMBL" id="HE793032">
    <property type="protein sequence ID" value="CCG57649.1"/>
    <property type="molecule type" value="Genomic_DNA"/>
</dbReference>
<dbReference type="GO" id="GO:0019303">
    <property type="term" value="P:D-ribose catabolic process"/>
    <property type="evidence" value="ECO:0007669"/>
    <property type="project" value="TreeGrafter"/>
</dbReference>
<dbReference type="KEGG" id="bpw:WESB_2186"/>
<dbReference type="Pfam" id="PF05025">
    <property type="entry name" value="RbsD_FucU"/>
    <property type="match status" value="1"/>
</dbReference>
<evidence type="ECO:0000256" key="2">
    <source>
        <dbReference type="ARBA" id="ARBA00012862"/>
    </source>
</evidence>
<accession>K0JKV0</accession>
<dbReference type="OrthoDB" id="9805009at2"/>
<dbReference type="SUPFAM" id="SSF102546">
    <property type="entry name" value="RbsD-like"/>
    <property type="match status" value="1"/>
</dbReference>
<dbReference type="AlphaFoldDB" id="K0JKV0"/>
<dbReference type="HOGENOM" id="CLU_135498_0_0_12"/>
<evidence type="ECO:0000256" key="4">
    <source>
        <dbReference type="ARBA" id="ARBA00023235"/>
    </source>
</evidence>
<comment type="catalytic activity">
    <reaction evidence="1">
        <text>beta-D-ribopyranose = beta-D-ribofuranose</text>
        <dbReference type="Rhea" id="RHEA:25432"/>
        <dbReference type="ChEBI" id="CHEBI:27476"/>
        <dbReference type="ChEBI" id="CHEBI:47002"/>
        <dbReference type="EC" id="5.4.99.62"/>
    </reaction>
</comment>
<proteinExistence type="predicted"/>
<evidence type="ECO:0000313" key="7">
    <source>
        <dbReference type="Proteomes" id="UP000003759"/>
    </source>
</evidence>
<dbReference type="EC" id="5.4.99.62" evidence="2"/>
<keyword evidence="5" id="KW-0119">Carbohydrate metabolism</keyword>
<dbReference type="RefSeq" id="WP_014933769.1">
    <property type="nucleotide sequence ID" value="NC_018604.1"/>
</dbReference>
<evidence type="ECO:0000313" key="6">
    <source>
        <dbReference type="EMBL" id="CCG57649.1"/>
    </source>
</evidence>
<organism evidence="6 7">
    <name type="scientific">Brachyspira pilosicoli WesB</name>
    <dbReference type="NCBI Taxonomy" id="1161918"/>
    <lineage>
        <taxon>Bacteria</taxon>
        <taxon>Pseudomonadati</taxon>
        <taxon>Spirochaetota</taxon>
        <taxon>Spirochaetia</taxon>
        <taxon>Brachyspirales</taxon>
        <taxon>Brachyspiraceae</taxon>
        <taxon>Brachyspira</taxon>
    </lineage>
</organism>
<dbReference type="InterPro" id="IPR007721">
    <property type="entry name" value="RbsD_FucU"/>
</dbReference>
<dbReference type="GO" id="GO:0062193">
    <property type="term" value="F:D-ribose pyranase activity"/>
    <property type="evidence" value="ECO:0007669"/>
    <property type="project" value="UniProtKB-EC"/>
</dbReference>
<evidence type="ECO:0000256" key="5">
    <source>
        <dbReference type="ARBA" id="ARBA00023277"/>
    </source>
</evidence>
<dbReference type="PANTHER" id="PTHR37831:SF1">
    <property type="entry name" value="D-RIBOSE PYRANASE"/>
    <property type="match status" value="1"/>
</dbReference>
<dbReference type="PANTHER" id="PTHR37831">
    <property type="entry name" value="D-RIBOSE PYRANASE"/>
    <property type="match status" value="1"/>
</dbReference>
<dbReference type="PATRIC" id="fig|1161918.5.peg.1701"/>
<dbReference type="Gene3D" id="3.40.1650.10">
    <property type="entry name" value="RbsD-like domain"/>
    <property type="match status" value="1"/>
</dbReference>
<keyword evidence="4" id="KW-0413">Isomerase</keyword>
<dbReference type="InterPro" id="IPR023064">
    <property type="entry name" value="D-ribose_pyranase"/>
</dbReference>
<dbReference type="InterPro" id="IPR023750">
    <property type="entry name" value="RbsD-like_sf"/>
</dbReference>
<dbReference type="GO" id="GO:0048029">
    <property type="term" value="F:monosaccharide binding"/>
    <property type="evidence" value="ECO:0007669"/>
    <property type="project" value="InterPro"/>
</dbReference>
<dbReference type="NCBIfam" id="NF008761">
    <property type="entry name" value="PRK11797.1"/>
    <property type="match status" value="1"/>
</dbReference>
<dbReference type="GO" id="GO:0016872">
    <property type="term" value="F:intramolecular lyase activity"/>
    <property type="evidence" value="ECO:0007669"/>
    <property type="project" value="InterPro"/>
</dbReference>
<dbReference type="Proteomes" id="UP000003759">
    <property type="component" value="Chromosome"/>
</dbReference>
<protein>
    <recommendedName>
        <fullName evidence="2">D-ribose pyranase</fullName>
        <ecNumber evidence="2">5.4.99.62</ecNumber>
    </recommendedName>
</protein>
<dbReference type="GO" id="GO:0005829">
    <property type="term" value="C:cytosol"/>
    <property type="evidence" value="ECO:0007669"/>
    <property type="project" value="TreeGrafter"/>
</dbReference>